<keyword evidence="3 6" id="KW-1133">Transmembrane helix</keyword>
<dbReference type="SUPFAM" id="SSF103473">
    <property type="entry name" value="MFS general substrate transporter"/>
    <property type="match status" value="1"/>
</dbReference>
<comment type="subcellular location">
    <subcellularLocation>
        <location evidence="1">Membrane</location>
        <topology evidence="1">Multi-pass membrane protein</topology>
    </subcellularLocation>
</comment>
<evidence type="ECO:0000256" key="3">
    <source>
        <dbReference type="ARBA" id="ARBA00022989"/>
    </source>
</evidence>
<accession>A0AAD4DAT5</accession>
<dbReference type="PANTHER" id="PTHR23507">
    <property type="entry name" value="ZGC:174356"/>
    <property type="match status" value="1"/>
</dbReference>
<feature type="region of interest" description="Disordered" evidence="5">
    <location>
        <begin position="1"/>
        <end position="24"/>
    </location>
</feature>
<dbReference type="Pfam" id="PF07690">
    <property type="entry name" value="MFS_1"/>
    <property type="match status" value="1"/>
</dbReference>
<feature type="transmembrane region" description="Helical" evidence="6">
    <location>
        <begin position="505"/>
        <end position="523"/>
    </location>
</feature>
<dbReference type="EMBL" id="JAAAIL010000817">
    <property type="protein sequence ID" value="KAG0273006.1"/>
    <property type="molecule type" value="Genomic_DNA"/>
</dbReference>
<sequence>MEVDRRPPTTPTTTTNTEQQNEDDSEAAWFAELQKRPWYHRPSVYWIMIWLVAVGITTSLSNNSIEQLKIQVICIDLHGLQGDGGVPGNFTSVNGGVRALVPADQCNTEAVIGFVALLKGRIGAILGIFTLLTLAKWTSLSDVLGRKFLLHVVMCSVCASLLLNWFAASRLNIFGYHLYYVEAVVTGLVPSVLVNPAVITYTADCTPKDQRSLMIGFLLTSFALGNVLGNPLGGYISDATGDLTVVVKISLMLTALLAIFLSFLPESLKTRPISLTQWMKSQTDSDDSNTISTGGKKATLVAQSLKRTYSFIKTNLSTIFDPLLLFVPGHVPQSKNMATIYTPALIVLSGFFVDIALTGRASLFIPMTNLIFHWGALEDGFYDAFSYSCNFVTFLVIFPALQVIYKRVISNSRRDDEEAAAQPLMHDANESMETLPKTFEQHAINAIKMDLSFSVGGMVLLVMALLLFPLIPTVPVLYISGALSAVGQIASVTSTSLLSSVMPDHLTGAAIGALAVITSLATIVSDLTYGLLLSLTVETWPLLYYYISAGL</sequence>
<feature type="transmembrane region" description="Helical" evidence="6">
    <location>
        <begin position="245"/>
        <end position="264"/>
    </location>
</feature>
<feature type="transmembrane region" description="Helical" evidence="6">
    <location>
        <begin position="213"/>
        <end position="233"/>
    </location>
</feature>
<feature type="transmembrane region" description="Helical" evidence="6">
    <location>
        <begin position="43"/>
        <end position="61"/>
    </location>
</feature>
<evidence type="ECO:0000256" key="1">
    <source>
        <dbReference type="ARBA" id="ARBA00004141"/>
    </source>
</evidence>
<feature type="transmembrane region" description="Helical" evidence="6">
    <location>
        <begin position="179"/>
        <end position="201"/>
    </location>
</feature>
<protein>
    <submittedName>
        <fullName evidence="7">Uncharacterized protein</fullName>
    </submittedName>
</protein>
<evidence type="ECO:0000313" key="7">
    <source>
        <dbReference type="EMBL" id="KAG0273006.1"/>
    </source>
</evidence>
<feature type="transmembrane region" description="Helical" evidence="6">
    <location>
        <begin position="344"/>
        <end position="365"/>
    </location>
</feature>
<dbReference type="GO" id="GO:0022857">
    <property type="term" value="F:transmembrane transporter activity"/>
    <property type="evidence" value="ECO:0007669"/>
    <property type="project" value="InterPro"/>
</dbReference>
<evidence type="ECO:0000256" key="2">
    <source>
        <dbReference type="ARBA" id="ARBA00022692"/>
    </source>
</evidence>
<name>A0AAD4DAT5_9FUNG</name>
<dbReference type="AlphaFoldDB" id="A0AAD4DAT5"/>
<dbReference type="InterPro" id="IPR036259">
    <property type="entry name" value="MFS_trans_sf"/>
</dbReference>
<feature type="transmembrane region" description="Helical" evidence="6">
    <location>
        <begin position="477"/>
        <end position="498"/>
    </location>
</feature>
<reference evidence="7" key="1">
    <citation type="journal article" date="2020" name="Fungal Divers.">
        <title>Resolving the Mortierellaceae phylogeny through synthesis of multi-gene phylogenetics and phylogenomics.</title>
        <authorList>
            <person name="Vandepol N."/>
            <person name="Liber J."/>
            <person name="Desiro A."/>
            <person name="Na H."/>
            <person name="Kennedy M."/>
            <person name="Barry K."/>
            <person name="Grigoriev I.V."/>
            <person name="Miller A.N."/>
            <person name="O'Donnell K."/>
            <person name="Stajich J.E."/>
            <person name="Bonito G."/>
        </authorList>
    </citation>
    <scope>NUCLEOTIDE SEQUENCE</scope>
    <source>
        <strain evidence="7">NRRL 28262</strain>
    </source>
</reference>
<keyword evidence="8" id="KW-1185">Reference proteome</keyword>
<feature type="transmembrane region" description="Helical" evidence="6">
    <location>
        <begin position="451"/>
        <end position="471"/>
    </location>
</feature>
<keyword evidence="4 6" id="KW-0472">Membrane</keyword>
<proteinExistence type="predicted"/>
<evidence type="ECO:0000256" key="5">
    <source>
        <dbReference type="SAM" id="MobiDB-lite"/>
    </source>
</evidence>
<feature type="transmembrane region" description="Helical" evidence="6">
    <location>
        <begin position="385"/>
        <end position="405"/>
    </location>
</feature>
<feature type="non-terminal residue" evidence="7">
    <location>
        <position position="1"/>
    </location>
</feature>
<evidence type="ECO:0000256" key="6">
    <source>
        <dbReference type="SAM" id="Phobius"/>
    </source>
</evidence>
<keyword evidence="2 6" id="KW-0812">Transmembrane</keyword>
<feature type="transmembrane region" description="Helical" evidence="6">
    <location>
        <begin position="148"/>
        <end position="167"/>
    </location>
</feature>
<evidence type="ECO:0000256" key="4">
    <source>
        <dbReference type="ARBA" id="ARBA00023136"/>
    </source>
</evidence>
<feature type="transmembrane region" description="Helical" evidence="6">
    <location>
        <begin position="110"/>
        <end position="136"/>
    </location>
</feature>
<evidence type="ECO:0000313" key="8">
    <source>
        <dbReference type="Proteomes" id="UP001194580"/>
    </source>
</evidence>
<gene>
    <name evidence="7" type="ORF">BGZ95_011183</name>
</gene>
<dbReference type="Gene3D" id="1.20.1250.20">
    <property type="entry name" value="MFS general substrate transporter like domains"/>
    <property type="match status" value="2"/>
</dbReference>
<dbReference type="PANTHER" id="PTHR23507:SF1">
    <property type="entry name" value="FI18259P1-RELATED"/>
    <property type="match status" value="1"/>
</dbReference>
<dbReference type="Proteomes" id="UP001194580">
    <property type="component" value="Unassembled WGS sequence"/>
</dbReference>
<dbReference type="GO" id="GO:0016020">
    <property type="term" value="C:membrane"/>
    <property type="evidence" value="ECO:0007669"/>
    <property type="project" value="UniProtKB-SubCell"/>
</dbReference>
<organism evidence="7 8">
    <name type="scientific">Linnemannia exigua</name>
    <dbReference type="NCBI Taxonomy" id="604196"/>
    <lineage>
        <taxon>Eukaryota</taxon>
        <taxon>Fungi</taxon>
        <taxon>Fungi incertae sedis</taxon>
        <taxon>Mucoromycota</taxon>
        <taxon>Mortierellomycotina</taxon>
        <taxon>Mortierellomycetes</taxon>
        <taxon>Mortierellales</taxon>
        <taxon>Mortierellaceae</taxon>
        <taxon>Linnemannia</taxon>
    </lineage>
</organism>
<dbReference type="InterPro" id="IPR011701">
    <property type="entry name" value="MFS"/>
</dbReference>
<comment type="caution">
    <text evidence="7">The sequence shown here is derived from an EMBL/GenBank/DDBJ whole genome shotgun (WGS) entry which is preliminary data.</text>
</comment>